<dbReference type="Proteomes" id="UP001362999">
    <property type="component" value="Unassembled WGS sequence"/>
</dbReference>
<reference evidence="2 3" key="1">
    <citation type="journal article" date="2024" name="J Genomics">
        <title>Draft genome sequencing and assembly of Favolaschia claudopus CIRM-BRFM 2984 isolated from oak limbs.</title>
        <authorList>
            <person name="Navarro D."/>
            <person name="Drula E."/>
            <person name="Chaduli D."/>
            <person name="Cazenave R."/>
            <person name="Ahrendt S."/>
            <person name="Wang J."/>
            <person name="Lipzen A."/>
            <person name="Daum C."/>
            <person name="Barry K."/>
            <person name="Grigoriev I.V."/>
            <person name="Favel A."/>
            <person name="Rosso M.N."/>
            <person name="Martin F."/>
        </authorList>
    </citation>
    <scope>NUCLEOTIDE SEQUENCE [LARGE SCALE GENOMIC DNA]</scope>
    <source>
        <strain evidence="2 3">CIRM-BRFM 2984</strain>
    </source>
</reference>
<evidence type="ECO:0000256" key="1">
    <source>
        <dbReference type="SAM" id="MobiDB-lite"/>
    </source>
</evidence>
<dbReference type="AlphaFoldDB" id="A0AAV9ZLW9"/>
<evidence type="ECO:0000313" key="3">
    <source>
        <dbReference type="Proteomes" id="UP001362999"/>
    </source>
</evidence>
<comment type="caution">
    <text evidence="2">The sequence shown here is derived from an EMBL/GenBank/DDBJ whole genome shotgun (WGS) entry which is preliminary data.</text>
</comment>
<accession>A0AAV9ZLW9</accession>
<organism evidence="2 3">
    <name type="scientific">Favolaschia claudopus</name>
    <dbReference type="NCBI Taxonomy" id="2862362"/>
    <lineage>
        <taxon>Eukaryota</taxon>
        <taxon>Fungi</taxon>
        <taxon>Dikarya</taxon>
        <taxon>Basidiomycota</taxon>
        <taxon>Agaricomycotina</taxon>
        <taxon>Agaricomycetes</taxon>
        <taxon>Agaricomycetidae</taxon>
        <taxon>Agaricales</taxon>
        <taxon>Marasmiineae</taxon>
        <taxon>Mycenaceae</taxon>
        <taxon>Favolaschia</taxon>
    </lineage>
</organism>
<dbReference type="EMBL" id="JAWWNJ010000132">
    <property type="protein sequence ID" value="KAK6985186.1"/>
    <property type="molecule type" value="Genomic_DNA"/>
</dbReference>
<protein>
    <submittedName>
        <fullName evidence="2">Uncharacterized protein</fullName>
    </submittedName>
</protein>
<feature type="compositionally biased region" description="Acidic residues" evidence="1">
    <location>
        <begin position="176"/>
        <end position="225"/>
    </location>
</feature>
<name>A0AAV9ZLW9_9AGAR</name>
<proteinExistence type="predicted"/>
<sequence>MNAPIFPNETMMQILDFAVEDMEEERDRRNLNSEDFEEEIMKLCKVSSLYRTVLLPVLFRHVDLHSFRRGLRFLETIAHPRCPIAGGIFTIQICVYLDDNPDIAEHAFAFVLAWGAIVPRLLRLSTLVVAFCPEDAQFPNFFFDNYRPHELPNLRKLAFFSHMRGDDKFSVSTGGDESDEDDGEDASIDDDEEEEDASNANDKEEEDAGTVDNEDDDAHSEDEPPFWDVDNCAVWAAVLCDNRLNHLHHIIFSLPQPAFWPPTYRRLHQLVASWFPSVSAASSLRSFVLHSGYRDETEEVSDYRDDHLDPIFDDLFNREEINEYIETHPDLVPEQLIDGPASSMHGHGHPGDLGIPAVIFERSVVENVSVWQFVSRWDDAYCGLGEHLFFDHYRTEDSWMWRLSGKSSHWFQARRL</sequence>
<feature type="region of interest" description="Disordered" evidence="1">
    <location>
        <begin position="170"/>
        <end position="225"/>
    </location>
</feature>
<gene>
    <name evidence="2" type="ORF">R3P38DRAFT_3230849</name>
</gene>
<keyword evidence="3" id="KW-1185">Reference proteome</keyword>
<evidence type="ECO:0000313" key="2">
    <source>
        <dbReference type="EMBL" id="KAK6985186.1"/>
    </source>
</evidence>